<evidence type="ECO:0000256" key="5">
    <source>
        <dbReference type="ARBA" id="ARBA00022692"/>
    </source>
</evidence>
<evidence type="ECO:0000259" key="12">
    <source>
        <dbReference type="Pfam" id="PF07774"/>
    </source>
</evidence>
<keyword evidence="5" id="KW-0812">Transmembrane</keyword>
<dbReference type="InterPro" id="IPR011047">
    <property type="entry name" value="Quinoprotein_ADH-like_sf"/>
</dbReference>
<feature type="domain" description="ER membrane protein complex subunit 1 C-terminal" evidence="12">
    <location>
        <begin position="989"/>
        <end position="1156"/>
    </location>
</feature>
<evidence type="ECO:0000256" key="1">
    <source>
        <dbReference type="ARBA" id="ARBA00004115"/>
    </source>
</evidence>
<name>A0A8T1LXR0_CLOSI</name>
<feature type="signal peptide" evidence="11">
    <location>
        <begin position="1"/>
        <end position="23"/>
    </location>
</feature>
<protein>
    <recommendedName>
        <fullName evidence="4">ER membrane protein complex subunit 1</fullName>
    </recommendedName>
</protein>
<reference evidence="14 15" key="2">
    <citation type="journal article" date="2021" name="Genomics">
        <title>High-quality reference genome for Clonorchis sinensis.</title>
        <authorList>
            <person name="Young N.D."/>
            <person name="Stroehlein A.J."/>
            <person name="Kinkar L."/>
            <person name="Wang T."/>
            <person name="Sohn W.M."/>
            <person name="Chang B.C.H."/>
            <person name="Kaur P."/>
            <person name="Weisz D."/>
            <person name="Dudchenko O."/>
            <person name="Aiden E.L."/>
            <person name="Korhonen P.K."/>
            <person name="Gasser R.B."/>
        </authorList>
    </citation>
    <scope>NUCLEOTIDE SEQUENCE [LARGE SCALE GENOMIC DNA]</scope>
    <source>
        <strain evidence="14">Cs-k2</strain>
    </source>
</reference>
<dbReference type="InterPro" id="IPR011678">
    <property type="entry name" value="EMC1_C"/>
</dbReference>
<accession>A0A8T1LXR0</accession>
<evidence type="ECO:0000256" key="4">
    <source>
        <dbReference type="ARBA" id="ARBA00020824"/>
    </source>
</evidence>
<dbReference type="PANTHER" id="PTHR21573">
    <property type="entry name" value="ER MEMBRANE PROTEIN COMPLEX SUBUNIT 1"/>
    <property type="match status" value="1"/>
</dbReference>
<keyword evidence="9" id="KW-0472">Membrane</keyword>
<keyword evidence="7" id="KW-0256">Endoplasmic reticulum</keyword>
<comment type="subcellular location">
    <subcellularLocation>
        <location evidence="1">Endoplasmic reticulum membrane</location>
        <topology evidence="1">Single-pass type I membrane protein</topology>
    </subcellularLocation>
</comment>
<dbReference type="PANTHER" id="PTHR21573:SF0">
    <property type="entry name" value="ER MEMBRANE PROTEIN COMPLEX SUBUNIT 1"/>
    <property type="match status" value="1"/>
</dbReference>
<comment type="caution">
    <text evidence="14">The sequence shown here is derived from an EMBL/GenBank/DDBJ whole genome shotgun (WGS) entry which is preliminary data.</text>
</comment>
<dbReference type="GO" id="GO:0034975">
    <property type="term" value="P:protein folding in endoplasmic reticulum"/>
    <property type="evidence" value="ECO:0007669"/>
    <property type="project" value="TreeGrafter"/>
</dbReference>
<feature type="domain" description="EMC1 first beta-propeller" evidence="13">
    <location>
        <begin position="23"/>
        <end position="433"/>
    </location>
</feature>
<evidence type="ECO:0000256" key="9">
    <source>
        <dbReference type="ARBA" id="ARBA00023136"/>
    </source>
</evidence>
<dbReference type="InterPro" id="IPR015943">
    <property type="entry name" value="WD40/YVTN_repeat-like_dom_sf"/>
</dbReference>
<evidence type="ECO:0000256" key="7">
    <source>
        <dbReference type="ARBA" id="ARBA00022824"/>
    </source>
</evidence>
<keyword evidence="8" id="KW-1133">Transmembrane helix</keyword>
<reference evidence="14 15" key="1">
    <citation type="journal article" date="2018" name="Biotechnol. Adv.">
        <title>Improved genomic resources and new bioinformatic workflow for the carcinogenic parasite Clonorchis sinensis: Biotechnological implications.</title>
        <authorList>
            <person name="Wang D."/>
            <person name="Korhonen P.K."/>
            <person name="Gasser R.B."/>
            <person name="Young N.D."/>
        </authorList>
    </citation>
    <scope>NUCLEOTIDE SEQUENCE [LARGE SCALE GENOMIC DNA]</scope>
    <source>
        <strain evidence="14">Cs-k2</strain>
    </source>
</reference>
<dbReference type="AlphaFoldDB" id="A0A8T1LXR0"/>
<dbReference type="Pfam" id="PF25293">
    <property type="entry name" value="Beta-prop_EMC1_N"/>
    <property type="match status" value="1"/>
</dbReference>
<dbReference type="GO" id="GO:0072546">
    <property type="term" value="C:EMC complex"/>
    <property type="evidence" value="ECO:0007669"/>
    <property type="project" value="InterPro"/>
</dbReference>
<evidence type="ECO:0000256" key="8">
    <source>
        <dbReference type="ARBA" id="ARBA00022989"/>
    </source>
</evidence>
<evidence type="ECO:0000313" key="15">
    <source>
        <dbReference type="Proteomes" id="UP000286415"/>
    </source>
</evidence>
<dbReference type="OrthoDB" id="28092at2759"/>
<keyword evidence="15" id="KW-1185">Reference proteome</keyword>
<dbReference type="Pfam" id="PF07774">
    <property type="entry name" value="EMC1_C"/>
    <property type="match status" value="1"/>
</dbReference>
<dbReference type="InterPro" id="IPR026895">
    <property type="entry name" value="EMC1"/>
</dbReference>
<dbReference type="Gene3D" id="2.130.10.10">
    <property type="entry name" value="YVTN repeat-like/Quinoprotein amine dehydrogenase"/>
    <property type="match status" value="1"/>
</dbReference>
<evidence type="ECO:0000313" key="14">
    <source>
        <dbReference type="EMBL" id="KAG5441743.1"/>
    </source>
</evidence>
<organism evidence="14 15">
    <name type="scientific">Clonorchis sinensis</name>
    <name type="common">Chinese liver fluke</name>
    <dbReference type="NCBI Taxonomy" id="79923"/>
    <lineage>
        <taxon>Eukaryota</taxon>
        <taxon>Metazoa</taxon>
        <taxon>Spiralia</taxon>
        <taxon>Lophotrochozoa</taxon>
        <taxon>Platyhelminthes</taxon>
        <taxon>Trematoda</taxon>
        <taxon>Digenea</taxon>
        <taxon>Opisthorchiida</taxon>
        <taxon>Opisthorchiata</taxon>
        <taxon>Opisthorchiidae</taxon>
        <taxon>Clonorchis</taxon>
    </lineage>
</organism>
<keyword evidence="6 11" id="KW-0732">Signal</keyword>
<keyword evidence="10" id="KW-0325">Glycoprotein</keyword>
<dbReference type="Proteomes" id="UP000286415">
    <property type="component" value="Unassembled WGS sequence"/>
</dbReference>
<sequence length="1157" mass="127641">MTGFNLLVRLVLYLCCVFCTGVALFEDQIGFFDWNQKYIGKVQFVAEWPDHPKSTVFLGSAKNVIASIFLRNGSSVWRQVQGDHMQLTNLVLCGRNIISASSNGSSVIRSWDSNSGSIFWEYPVDLSLRRSSVWCDPEIDFLLYTNGNTLESLRIQNGRLLASISLTGTAFPQDARILSTPLAHNDTHLHVVVLTFSQPKHSGATLAGTVSVVSIQKHQPQHSAVLHFQEFSAPWVTPDWDSSNCMLLANPELTLVCLSSHMSNASGVLHLLNLSPSAGDNGWTNIELHQRTPKILQLTGTSFIITSPSGSGEVFELASNGMLRTKYRLNEAMFAHLVSLNGSGYLFTASHNAEQPFKNFNLTVYDANTGKLCAELPRRQWTIAKHHGEVESLRAMMFTDSAGALSFRLLLQTEDHAIQLVRQNGQQQWLRDESLADIVAVEMVDLPVSESQAKMEEEFGHSTSNIFEMFAKRLHTQLAQLWVFIRDCAAGFPQTISAFIRSPSSFMSSFTDRRGLPTRSFQAVYEDAALPVATMPPRLRHPLIMANETVDGLDPAESPPIRNMMNAFLTRDNFNLHKMIVVATSVGKLFGLESEKGRVVWEHLVPSAGLLANGKLTLYQQRNTAHFPLPPITTLLLRSKKTNLPMLYSFNPSTGVPLEKFPNDVFHLNSDVIQAVMFPGPVTEHTDYVRPILLLDKESQVHIYPSRYGTALVGVRTPVYMYTIEPDLARLTGYRVHLSSAVSSPRQSGREDPVTFKATRTWRMQLRSTLPPNGNGEQNPYAPHVIVAAASRPNGEHIHSVGRVLGDRSVLYKYLNPNLIAVVTAGGSVASQTNSIAVYLIDVVVGRIVYSAINARCSEPVNLVHSENWIVYTYYNHQSLRHEVTVLELYEPTNYSPAGYEVCASYSVPGPAQLFLRNIFPAGWLPSFTHSPSTAHQTSPVADVADGAGTDEHLAENRPPSLVDSGRSIFSSLFRATDSDGICNTTGANSLIPQVVQQSYIFSTAPTPGVAAVSLTERGITSKSIIFGLQKGSLIELPKTFFDPRRALDLSPELMEEGVLPYTPVLPLSDQAVISYNQTIMGVRAIRTAATGLESTSLVFAYGLDLFCTRISPSLTYDLLKEDFDYTAIATVTLGMIVASIATQRLAARRAVFRAWA</sequence>
<evidence type="ECO:0000256" key="3">
    <source>
        <dbReference type="ARBA" id="ARBA00011276"/>
    </source>
</evidence>
<dbReference type="InterPro" id="IPR058545">
    <property type="entry name" value="Beta-prop_EMC1_1st"/>
</dbReference>
<evidence type="ECO:0000256" key="10">
    <source>
        <dbReference type="ARBA" id="ARBA00023180"/>
    </source>
</evidence>
<feature type="chain" id="PRO_5035797313" description="ER membrane protein complex subunit 1" evidence="11">
    <location>
        <begin position="24"/>
        <end position="1157"/>
    </location>
</feature>
<dbReference type="EMBL" id="NIRI02000076">
    <property type="protein sequence ID" value="KAG5441743.1"/>
    <property type="molecule type" value="Genomic_DNA"/>
</dbReference>
<gene>
    <name evidence="14" type="ORF">CSKR_113552</name>
</gene>
<dbReference type="SUPFAM" id="SSF50998">
    <property type="entry name" value="Quinoprotein alcohol dehydrogenase-like"/>
    <property type="match status" value="1"/>
</dbReference>
<comment type="subunit">
    <text evidence="3">Component of the ER membrane protein complex (EMC).</text>
</comment>
<comment type="similarity">
    <text evidence="2">Belongs to the EMC1 family.</text>
</comment>
<evidence type="ECO:0000256" key="2">
    <source>
        <dbReference type="ARBA" id="ARBA00007904"/>
    </source>
</evidence>
<proteinExistence type="inferred from homology"/>
<evidence type="ECO:0000256" key="11">
    <source>
        <dbReference type="SAM" id="SignalP"/>
    </source>
</evidence>
<evidence type="ECO:0000259" key="13">
    <source>
        <dbReference type="Pfam" id="PF25293"/>
    </source>
</evidence>
<evidence type="ECO:0000256" key="6">
    <source>
        <dbReference type="ARBA" id="ARBA00022729"/>
    </source>
</evidence>